<evidence type="ECO:0000256" key="9">
    <source>
        <dbReference type="HAMAP-Rule" id="MF_00624"/>
    </source>
</evidence>
<evidence type="ECO:0000313" key="12">
    <source>
        <dbReference type="EMBL" id="SDN25129.1"/>
    </source>
</evidence>
<evidence type="ECO:0000256" key="4">
    <source>
        <dbReference type="ARBA" id="ARBA00022695"/>
    </source>
</evidence>
<evidence type="ECO:0000256" key="8">
    <source>
        <dbReference type="ARBA" id="ARBA00023277"/>
    </source>
</evidence>
<feature type="site" description="Could play a key role in the communication between the regulatory and the substrate sites" evidence="9">
    <location>
        <position position="61"/>
    </location>
</feature>
<dbReference type="Pfam" id="PF24894">
    <property type="entry name" value="Hexapep_GlmU"/>
    <property type="match status" value="1"/>
</dbReference>
<feature type="domain" description="Nucleotidyl transferase" evidence="10">
    <location>
        <begin position="9"/>
        <end position="261"/>
    </location>
</feature>
<dbReference type="NCBIfam" id="TIGR02091">
    <property type="entry name" value="glgC"/>
    <property type="match status" value="1"/>
</dbReference>
<comment type="subunit">
    <text evidence="9">Homotetramer.</text>
</comment>
<accession>A0A1G9ZUP3</accession>
<dbReference type="GO" id="GO:0008878">
    <property type="term" value="F:glucose-1-phosphate adenylyltransferase activity"/>
    <property type="evidence" value="ECO:0007669"/>
    <property type="project" value="UniProtKB-UniRule"/>
</dbReference>
<keyword evidence="4 9" id="KW-0548">Nucleotidyltransferase</keyword>
<dbReference type="InterPro" id="IPR011004">
    <property type="entry name" value="Trimer_LpxA-like_sf"/>
</dbReference>
<comment type="function">
    <text evidence="9">Involved in the biosynthesis of ADP-glucose, a building block required for the elongation reactions to produce glycogen. Catalyzes the reaction between ATP and alpha-D-glucose 1-phosphate (G1P) to produce pyrophosphate and ADP-Glc.</text>
</comment>
<dbReference type="InterPro" id="IPR011831">
    <property type="entry name" value="ADP-Glc_PPase"/>
</dbReference>
<dbReference type="InterPro" id="IPR023049">
    <property type="entry name" value="GlgC_bac"/>
</dbReference>
<feature type="domain" description="Glucose-1-phosphate adenylyltransferase/Bifunctional protein GlmU-like C-terminal hexapeptide" evidence="11">
    <location>
        <begin position="289"/>
        <end position="366"/>
    </location>
</feature>
<dbReference type="HAMAP" id="MF_00624">
    <property type="entry name" value="GlgC"/>
    <property type="match status" value="1"/>
</dbReference>
<keyword evidence="2 9" id="KW-0321">Glycogen metabolism</keyword>
<dbReference type="InterPro" id="IPR056818">
    <property type="entry name" value="GlmU/GlgC-like_hexapep"/>
</dbReference>
<evidence type="ECO:0000256" key="6">
    <source>
        <dbReference type="ARBA" id="ARBA00022840"/>
    </source>
</evidence>
<keyword evidence="3 9" id="KW-0808">Transferase</keyword>
<dbReference type="STRING" id="258515.SAMN05192585_11451"/>
<feature type="binding site" evidence="9">
    <location>
        <position position="192"/>
    </location>
    <ligand>
        <name>alpha-D-glucose 1-phosphate</name>
        <dbReference type="ChEBI" id="CHEBI:58601"/>
    </ligand>
</feature>
<dbReference type="PANTHER" id="PTHR43523">
    <property type="entry name" value="GLUCOSE-1-PHOSPHATE ADENYLYLTRANSFERASE-RELATED"/>
    <property type="match status" value="1"/>
</dbReference>
<dbReference type="PANTHER" id="PTHR43523:SF2">
    <property type="entry name" value="GLUCOSE-1-PHOSPHATE ADENYLYLTRANSFERASE"/>
    <property type="match status" value="1"/>
</dbReference>
<dbReference type="EC" id="2.7.7.27" evidence="9"/>
<keyword evidence="8 9" id="KW-0119">Carbohydrate metabolism</keyword>
<dbReference type="PROSITE" id="PS00810">
    <property type="entry name" value="ADP_GLC_PYROPHOSPH_3"/>
    <property type="match status" value="1"/>
</dbReference>
<dbReference type="CDD" id="cd02508">
    <property type="entry name" value="ADP_Glucose_PP"/>
    <property type="match status" value="1"/>
</dbReference>
<dbReference type="SUPFAM" id="SSF53448">
    <property type="entry name" value="Nucleotide-diphospho-sugar transferases"/>
    <property type="match status" value="1"/>
</dbReference>
<evidence type="ECO:0000256" key="7">
    <source>
        <dbReference type="ARBA" id="ARBA00023056"/>
    </source>
</evidence>
<dbReference type="InterPro" id="IPR005836">
    <property type="entry name" value="ADP_Glu_pyroP_CS"/>
</dbReference>
<dbReference type="AlphaFoldDB" id="A0A1G9ZUP3"/>
<feature type="binding site" evidence="9">
    <location>
        <begin position="181"/>
        <end position="182"/>
    </location>
    <ligand>
        <name>alpha-D-glucose 1-phosphate</name>
        <dbReference type="ChEBI" id="CHEBI:58601"/>
    </ligand>
</feature>
<dbReference type="CDD" id="cd04651">
    <property type="entry name" value="LbH_G1P_AT_C"/>
    <property type="match status" value="1"/>
</dbReference>
<keyword evidence="13" id="KW-1185">Reference proteome</keyword>
<feature type="binding site" evidence="9">
    <location>
        <position position="166"/>
    </location>
    <ligand>
        <name>alpha-D-glucose 1-phosphate</name>
        <dbReference type="ChEBI" id="CHEBI:58601"/>
    </ligand>
</feature>
<comment type="similarity">
    <text evidence="1 9">Belongs to the bacterial/plant glucose-1-phosphate adenylyltransferase family.</text>
</comment>
<evidence type="ECO:0000256" key="3">
    <source>
        <dbReference type="ARBA" id="ARBA00022679"/>
    </source>
</evidence>
<proteinExistence type="inferred from homology"/>
<dbReference type="NCBIfam" id="NF003670">
    <property type="entry name" value="PRK05293.1"/>
    <property type="match status" value="1"/>
</dbReference>
<reference evidence="12 13" key="1">
    <citation type="submission" date="2016-10" db="EMBL/GenBank/DDBJ databases">
        <authorList>
            <person name="de Groot N.N."/>
        </authorList>
    </citation>
    <scope>NUCLEOTIDE SEQUENCE [LARGE SCALE GENOMIC DNA]</scope>
    <source>
        <strain evidence="12 13">CGMCC 1.5012</strain>
    </source>
</reference>
<comment type="catalytic activity">
    <reaction evidence="9">
        <text>alpha-D-glucose 1-phosphate + ATP + H(+) = ADP-alpha-D-glucose + diphosphate</text>
        <dbReference type="Rhea" id="RHEA:12120"/>
        <dbReference type="ChEBI" id="CHEBI:15378"/>
        <dbReference type="ChEBI" id="CHEBI:30616"/>
        <dbReference type="ChEBI" id="CHEBI:33019"/>
        <dbReference type="ChEBI" id="CHEBI:57498"/>
        <dbReference type="ChEBI" id="CHEBI:58601"/>
        <dbReference type="EC" id="2.7.7.27"/>
    </reaction>
</comment>
<comment type="pathway">
    <text evidence="9">Glycan biosynthesis; glycogen biosynthesis.</text>
</comment>
<dbReference type="Gene3D" id="2.160.10.10">
    <property type="entry name" value="Hexapeptide repeat proteins"/>
    <property type="match status" value="1"/>
</dbReference>
<evidence type="ECO:0000313" key="13">
    <source>
        <dbReference type="Proteomes" id="UP000199182"/>
    </source>
</evidence>
<dbReference type="RefSeq" id="WP_092639841.1">
    <property type="nucleotide sequence ID" value="NZ_FNID01000014.1"/>
</dbReference>
<gene>
    <name evidence="9" type="primary">glgC</name>
    <name evidence="12" type="ORF">SAMN05192585_11451</name>
</gene>
<evidence type="ECO:0000256" key="2">
    <source>
        <dbReference type="ARBA" id="ARBA00022600"/>
    </source>
</evidence>
<feature type="site" description="Could play a key role in the communication between the regulatory and the substrate sites" evidence="9">
    <location>
        <position position="100"/>
    </location>
</feature>
<dbReference type="PROSITE" id="PS00808">
    <property type="entry name" value="ADP_GLC_PYROPHOSPH_1"/>
    <property type="match status" value="1"/>
</dbReference>
<dbReference type="GO" id="GO:0005978">
    <property type="term" value="P:glycogen biosynthetic process"/>
    <property type="evidence" value="ECO:0007669"/>
    <property type="project" value="UniProtKB-UniRule"/>
</dbReference>
<name>A0A1G9ZUP3_9FIRM</name>
<dbReference type="InterPro" id="IPR005835">
    <property type="entry name" value="NTP_transferase_dom"/>
</dbReference>
<keyword evidence="5 9" id="KW-0547">Nucleotide-binding</keyword>
<dbReference type="Gene3D" id="3.90.550.10">
    <property type="entry name" value="Spore Coat Polysaccharide Biosynthesis Protein SpsA, Chain A"/>
    <property type="match status" value="1"/>
</dbReference>
<dbReference type="UniPathway" id="UPA00164"/>
<dbReference type="GO" id="GO:0005524">
    <property type="term" value="F:ATP binding"/>
    <property type="evidence" value="ECO:0007669"/>
    <property type="project" value="UniProtKB-KW"/>
</dbReference>
<evidence type="ECO:0000259" key="11">
    <source>
        <dbReference type="Pfam" id="PF24894"/>
    </source>
</evidence>
<organism evidence="12 13">
    <name type="scientific">Acetanaerobacterium elongatum</name>
    <dbReference type="NCBI Taxonomy" id="258515"/>
    <lineage>
        <taxon>Bacteria</taxon>
        <taxon>Bacillati</taxon>
        <taxon>Bacillota</taxon>
        <taxon>Clostridia</taxon>
        <taxon>Eubacteriales</taxon>
        <taxon>Oscillospiraceae</taxon>
        <taxon>Acetanaerobacterium</taxon>
    </lineage>
</organism>
<keyword evidence="7 9" id="KW-0320">Glycogen biosynthesis</keyword>
<keyword evidence="6 9" id="KW-0067">ATP-binding</keyword>
<dbReference type="Pfam" id="PF00483">
    <property type="entry name" value="NTP_transferase"/>
    <property type="match status" value="1"/>
</dbReference>
<dbReference type="InterPro" id="IPR029044">
    <property type="entry name" value="Nucleotide-diphossugar_trans"/>
</dbReference>
<dbReference type="EMBL" id="FNID01000014">
    <property type="protein sequence ID" value="SDN25129.1"/>
    <property type="molecule type" value="Genomic_DNA"/>
</dbReference>
<evidence type="ECO:0000256" key="1">
    <source>
        <dbReference type="ARBA" id="ARBA00010443"/>
    </source>
</evidence>
<dbReference type="OrthoDB" id="9801810at2"/>
<sequence length="403" mass="44842">MIRKKEWIAMLLAGGQGSRLHVLTKNLAKPAVPYGGKYRIIDFTLSNCVNSGIDTVGILTQYQPLELNEYIGNGQPWDLDRSHGGVHVLSPYQKATGSDWYRGTANAIYQNIHFIEGYDPEYIAVLSGDHIYKMNYEKMLDFHKAKNADCTIAVITVPWEEASRFGIIAADEDSRIFEFAEKPQKPKSNLASMGVYIFSWKKLKKYLEENERDQNASKDFGKDIIPAMLADGQKLVAYPFEGYWKDVGTIDSLWEANMDLLDPKVPLELHDPSWKIYARNPVMPPHYVGEEANVQNAMIAEGCNIFGTVDFSVLFAGVTIEKGAVVRDSIIMPGTVIKSGAVVQYAIVAEDVIIGENCVVGMRPEQVENKDDWGIAVIGAGAKLKAGSVVKPKQMIDADRQEE</sequence>
<dbReference type="SUPFAM" id="SSF51161">
    <property type="entry name" value="Trimeric LpxA-like enzymes"/>
    <property type="match status" value="1"/>
</dbReference>
<evidence type="ECO:0000259" key="10">
    <source>
        <dbReference type="Pfam" id="PF00483"/>
    </source>
</evidence>
<feature type="binding site" evidence="9">
    <location>
        <position position="101"/>
    </location>
    <ligand>
        <name>alpha-D-glucose 1-phosphate</name>
        <dbReference type="ChEBI" id="CHEBI:58601"/>
    </ligand>
</feature>
<evidence type="ECO:0000256" key="5">
    <source>
        <dbReference type="ARBA" id="ARBA00022741"/>
    </source>
</evidence>
<dbReference type="PROSITE" id="PS00809">
    <property type="entry name" value="ADP_GLC_PYROPHOSPH_2"/>
    <property type="match status" value="1"/>
</dbReference>
<dbReference type="Proteomes" id="UP000199182">
    <property type="component" value="Unassembled WGS sequence"/>
</dbReference>
<protein>
    <recommendedName>
        <fullName evidence="9">Glucose-1-phosphate adenylyltransferase</fullName>
        <ecNumber evidence="9">2.7.7.27</ecNumber>
    </recommendedName>
    <alternativeName>
        <fullName evidence="9">ADP-glucose pyrophosphorylase</fullName>
        <shortName evidence="9">ADPGlc PPase</shortName>
    </alternativeName>
    <alternativeName>
        <fullName evidence="9">ADP-glucose synthase</fullName>
    </alternativeName>
</protein>